<dbReference type="Gene3D" id="1.25.40.10">
    <property type="entry name" value="Tetratricopeptide repeat domain"/>
    <property type="match status" value="1"/>
</dbReference>
<organism evidence="3 4">
    <name type="scientific">Sphaerobolus stellatus (strain SS14)</name>
    <dbReference type="NCBI Taxonomy" id="990650"/>
    <lineage>
        <taxon>Eukaryota</taxon>
        <taxon>Fungi</taxon>
        <taxon>Dikarya</taxon>
        <taxon>Basidiomycota</taxon>
        <taxon>Agaricomycotina</taxon>
        <taxon>Agaricomycetes</taxon>
        <taxon>Phallomycetidae</taxon>
        <taxon>Geastrales</taxon>
        <taxon>Sphaerobolaceae</taxon>
        <taxon>Sphaerobolus</taxon>
    </lineage>
</organism>
<evidence type="ECO:0000256" key="1">
    <source>
        <dbReference type="ARBA" id="ARBA00022737"/>
    </source>
</evidence>
<dbReference type="OrthoDB" id="272077at2759"/>
<dbReference type="PANTHER" id="PTHR46430">
    <property type="entry name" value="PROTEIN SKT5-RELATED"/>
    <property type="match status" value="1"/>
</dbReference>
<dbReference type="HOGENOM" id="CLU_033307_0_0_1"/>
<name>A0A0C9U6T0_SPHS4</name>
<dbReference type="InterPro" id="IPR051726">
    <property type="entry name" value="Chitin_Synth_Reg"/>
</dbReference>
<gene>
    <name evidence="3" type="ORF">M422DRAFT_274308</name>
</gene>
<feature type="region of interest" description="Disordered" evidence="2">
    <location>
        <begin position="368"/>
        <end position="492"/>
    </location>
</feature>
<feature type="compositionally biased region" description="Low complexity" evidence="2">
    <location>
        <begin position="423"/>
        <end position="435"/>
    </location>
</feature>
<dbReference type="SMART" id="SM00671">
    <property type="entry name" value="SEL1"/>
    <property type="match status" value="1"/>
</dbReference>
<protein>
    <recommendedName>
        <fullName evidence="5">HCP-like protein</fullName>
    </recommendedName>
</protein>
<keyword evidence="1" id="KW-0677">Repeat</keyword>
<dbReference type="PANTHER" id="PTHR46430:SF2">
    <property type="entry name" value="CHITIN SYNTHASE REGULATORY FACTOR 4"/>
    <property type="match status" value="1"/>
</dbReference>
<keyword evidence="4" id="KW-1185">Reference proteome</keyword>
<accession>A0A0C9U6T0</accession>
<evidence type="ECO:0008006" key="5">
    <source>
        <dbReference type="Google" id="ProtNLM"/>
    </source>
</evidence>
<dbReference type="SUPFAM" id="SSF81901">
    <property type="entry name" value="HCP-like"/>
    <property type="match status" value="1"/>
</dbReference>
<dbReference type="Proteomes" id="UP000054279">
    <property type="component" value="Unassembled WGS sequence"/>
</dbReference>
<sequence length="492" mass="52798">MSCRRMWDERRLRVQKLKPHVDGAARYRLLQDHRKYDILFFIECTHTPNNSVTDLPTREVAVAASTALTHILNVPPPHTTESTYLRALFYATGCPENFRKEPAEWGDEGRRGGLLLSSWYGSSPQAAWSFNIARDPDAAAARGSEEVIHRVASYVYGLGEFTTAKVEERYYVPLIPQGSSPTAEACKHIERAAYLGFAPAQYKLRHAYEYAAPLFPVDPLLSVQYYSYVFLASSILIKAHAPLVSHLNKGAFEKDEGLAVTFADKAAKKGLPSAEFAIGYCAEVGIGQSKDLEAAKKWYTKAVEHGNMEASARLSALAQAAPNLPLAHGQAVAAGRVNNANHAPTAAEKVKMEALKGANSSEAPVMPATLLPLNNAPPRHASTMPPGQAGGPPPPQQQGGPQQERPFANAPGYTHSDTPSRPPAVAAVASHPSQSGRVAGRPPGRRHETVQHVGGGVGSPAPPPVQSYSAPPQAHGPATLAKMGFQVGKAEE</sequence>
<dbReference type="InterPro" id="IPR006597">
    <property type="entry name" value="Sel1-like"/>
</dbReference>
<dbReference type="InterPro" id="IPR011990">
    <property type="entry name" value="TPR-like_helical_dom_sf"/>
</dbReference>
<reference evidence="3 4" key="1">
    <citation type="submission" date="2014-06" db="EMBL/GenBank/DDBJ databases">
        <title>Evolutionary Origins and Diversification of the Mycorrhizal Mutualists.</title>
        <authorList>
            <consortium name="DOE Joint Genome Institute"/>
            <consortium name="Mycorrhizal Genomics Consortium"/>
            <person name="Kohler A."/>
            <person name="Kuo A."/>
            <person name="Nagy L.G."/>
            <person name="Floudas D."/>
            <person name="Copeland A."/>
            <person name="Barry K.W."/>
            <person name="Cichocki N."/>
            <person name="Veneault-Fourrey C."/>
            <person name="LaButti K."/>
            <person name="Lindquist E.A."/>
            <person name="Lipzen A."/>
            <person name="Lundell T."/>
            <person name="Morin E."/>
            <person name="Murat C."/>
            <person name="Riley R."/>
            <person name="Ohm R."/>
            <person name="Sun H."/>
            <person name="Tunlid A."/>
            <person name="Henrissat B."/>
            <person name="Grigoriev I.V."/>
            <person name="Hibbett D.S."/>
            <person name="Martin F."/>
        </authorList>
    </citation>
    <scope>NUCLEOTIDE SEQUENCE [LARGE SCALE GENOMIC DNA]</scope>
    <source>
        <strain evidence="3 4">SS14</strain>
    </source>
</reference>
<evidence type="ECO:0000313" key="3">
    <source>
        <dbReference type="EMBL" id="KIJ24817.1"/>
    </source>
</evidence>
<evidence type="ECO:0000313" key="4">
    <source>
        <dbReference type="Proteomes" id="UP000054279"/>
    </source>
</evidence>
<dbReference type="AlphaFoldDB" id="A0A0C9U6T0"/>
<dbReference type="EMBL" id="KN837455">
    <property type="protein sequence ID" value="KIJ24817.1"/>
    <property type="molecule type" value="Genomic_DNA"/>
</dbReference>
<feature type="compositionally biased region" description="Low complexity" evidence="2">
    <location>
        <begin position="368"/>
        <end position="378"/>
    </location>
</feature>
<evidence type="ECO:0000256" key="2">
    <source>
        <dbReference type="SAM" id="MobiDB-lite"/>
    </source>
</evidence>
<proteinExistence type="predicted"/>